<proteinExistence type="predicted"/>
<dbReference type="GeneID" id="64693082"/>
<dbReference type="AlphaFoldDB" id="A0A9P7JZF2"/>
<accession>A0A9P7JZF2</accession>
<protein>
    <submittedName>
        <fullName evidence="1">Uncharacterized protein</fullName>
    </submittedName>
</protein>
<reference evidence="1" key="1">
    <citation type="journal article" date="2020" name="New Phytol.">
        <title>Comparative genomics reveals dynamic genome evolution in host specialist ectomycorrhizal fungi.</title>
        <authorList>
            <person name="Lofgren L.A."/>
            <person name="Nguyen N.H."/>
            <person name="Vilgalys R."/>
            <person name="Ruytinx J."/>
            <person name="Liao H.L."/>
            <person name="Branco S."/>
            <person name="Kuo A."/>
            <person name="LaButti K."/>
            <person name="Lipzen A."/>
            <person name="Andreopoulos W."/>
            <person name="Pangilinan J."/>
            <person name="Riley R."/>
            <person name="Hundley H."/>
            <person name="Na H."/>
            <person name="Barry K."/>
            <person name="Grigoriev I.V."/>
            <person name="Stajich J.E."/>
            <person name="Kennedy P.G."/>
        </authorList>
    </citation>
    <scope>NUCLEOTIDE SEQUENCE</scope>
    <source>
        <strain evidence="1">FC423</strain>
    </source>
</reference>
<evidence type="ECO:0000313" key="2">
    <source>
        <dbReference type="Proteomes" id="UP000823399"/>
    </source>
</evidence>
<comment type="caution">
    <text evidence="1">The sequence shown here is derived from an EMBL/GenBank/DDBJ whole genome shotgun (WGS) entry which is preliminary data.</text>
</comment>
<dbReference type="EMBL" id="JABBWM010000004">
    <property type="protein sequence ID" value="KAG2117874.1"/>
    <property type="molecule type" value="Genomic_DNA"/>
</dbReference>
<gene>
    <name evidence="1" type="ORF">F5147DRAFT_566799</name>
</gene>
<dbReference type="OrthoDB" id="3228476at2759"/>
<name>A0A9P7JZF2_9AGAM</name>
<organism evidence="1 2">
    <name type="scientific">Suillus discolor</name>
    <dbReference type="NCBI Taxonomy" id="1912936"/>
    <lineage>
        <taxon>Eukaryota</taxon>
        <taxon>Fungi</taxon>
        <taxon>Dikarya</taxon>
        <taxon>Basidiomycota</taxon>
        <taxon>Agaricomycotina</taxon>
        <taxon>Agaricomycetes</taxon>
        <taxon>Agaricomycetidae</taxon>
        <taxon>Boletales</taxon>
        <taxon>Suillineae</taxon>
        <taxon>Suillaceae</taxon>
        <taxon>Suillus</taxon>
    </lineage>
</organism>
<dbReference type="Proteomes" id="UP000823399">
    <property type="component" value="Unassembled WGS sequence"/>
</dbReference>
<dbReference type="RefSeq" id="XP_041298391.1">
    <property type="nucleotide sequence ID" value="XM_041430823.1"/>
</dbReference>
<keyword evidence="2" id="KW-1185">Reference proteome</keyword>
<sequence length="127" mass="14449">MDEEDCDDSKESQNIVQVVNNQQRDHVHHEAISVPSQRNPFINEGTYQQFSATLTEVIAEDITPCHCRLATDEWEGNEYPVFETISVGRRGSKGLHVSLGELIWFKRAKLRCQALVVLSYFLAAGRE</sequence>
<evidence type="ECO:0000313" key="1">
    <source>
        <dbReference type="EMBL" id="KAG2117874.1"/>
    </source>
</evidence>